<organism evidence="1 2">
    <name type="scientific">Sinomicrobium pectinilyticum</name>
    <dbReference type="NCBI Taxonomy" id="1084421"/>
    <lineage>
        <taxon>Bacteria</taxon>
        <taxon>Pseudomonadati</taxon>
        <taxon>Bacteroidota</taxon>
        <taxon>Flavobacteriia</taxon>
        <taxon>Flavobacteriales</taxon>
        <taxon>Flavobacteriaceae</taxon>
        <taxon>Sinomicrobium</taxon>
    </lineage>
</organism>
<name>A0A3N0EB28_SINP1</name>
<comment type="caution">
    <text evidence="1">The sequence shown here is derived from an EMBL/GenBank/DDBJ whole genome shotgun (WGS) entry which is preliminary data.</text>
</comment>
<protein>
    <submittedName>
        <fullName evidence="1">Uncharacterized protein</fullName>
    </submittedName>
</protein>
<dbReference type="EMBL" id="RJTM01000093">
    <property type="protein sequence ID" value="RNL84959.1"/>
    <property type="molecule type" value="Genomic_DNA"/>
</dbReference>
<gene>
    <name evidence="1" type="ORF">ED312_13355</name>
</gene>
<dbReference type="AlphaFoldDB" id="A0A3N0EB28"/>
<evidence type="ECO:0000313" key="1">
    <source>
        <dbReference type="EMBL" id="RNL84959.1"/>
    </source>
</evidence>
<keyword evidence="2" id="KW-1185">Reference proteome</keyword>
<accession>A0A3N0EB28</accession>
<sequence>MTIFLGCKDIHKTNSDTGSVSIEIPSRIEIQKDSIIDLKKIIDQIEILSLKKANNYPSSLKDTTICKEWKLDKRVVKEIFGHSRPITPMNGIIYLNSCHVHIVVN</sequence>
<reference evidence="1 2" key="1">
    <citation type="submission" date="2018-10" db="EMBL/GenBank/DDBJ databases">
        <title>Sinomicrobium pectinilyticum sp. nov., a pectinase-producing bacterium isolated from alkaline and saline soil, and emended description of the genus Sinomicrobium.</title>
        <authorList>
            <person name="Cheng B."/>
            <person name="Li C."/>
            <person name="Lai Q."/>
            <person name="Du M."/>
            <person name="Shao Z."/>
            <person name="Xu P."/>
            <person name="Yang C."/>
        </authorList>
    </citation>
    <scope>NUCLEOTIDE SEQUENCE [LARGE SCALE GENOMIC DNA]</scope>
    <source>
        <strain evidence="1 2">5DNS001</strain>
    </source>
</reference>
<dbReference type="Proteomes" id="UP000267469">
    <property type="component" value="Unassembled WGS sequence"/>
</dbReference>
<proteinExistence type="predicted"/>
<evidence type="ECO:0000313" key="2">
    <source>
        <dbReference type="Proteomes" id="UP000267469"/>
    </source>
</evidence>